<keyword evidence="3" id="KW-1185">Reference proteome</keyword>
<protein>
    <submittedName>
        <fullName evidence="2">Uncharacterized protein</fullName>
    </submittedName>
</protein>
<proteinExistence type="predicted"/>
<feature type="region of interest" description="Disordered" evidence="1">
    <location>
        <begin position="1"/>
        <end position="50"/>
    </location>
</feature>
<feature type="compositionally biased region" description="Basic and acidic residues" evidence="1">
    <location>
        <begin position="278"/>
        <end position="287"/>
    </location>
</feature>
<evidence type="ECO:0000256" key="1">
    <source>
        <dbReference type="SAM" id="MobiDB-lite"/>
    </source>
</evidence>
<dbReference type="Proteomes" id="UP000299102">
    <property type="component" value="Unassembled WGS sequence"/>
</dbReference>
<organism evidence="2 3">
    <name type="scientific">Eumeta variegata</name>
    <name type="common">Bagworm moth</name>
    <name type="synonym">Eumeta japonica</name>
    <dbReference type="NCBI Taxonomy" id="151549"/>
    <lineage>
        <taxon>Eukaryota</taxon>
        <taxon>Metazoa</taxon>
        <taxon>Ecdysozoa</taxon>
        <taxon>Arthropoda</taxon>
        <taxon>Hexapoda</taxon>
        <taxon>Insecta</taxon>
        <taxon>Pterygota</taxon>
        <taxon>Neoptera</taxon>
        <taxon>Endopterygota</taxon>
        <taxon>Lepidoptera</taxon>
        <taxon>Glossata</taxon>
        <taxon>Ditrysia</taxon>
        <taxon>Tineoidea</taxon>
        <taxon>Psychidae</taxon>
        <taxon>Oiketicinae</taxon>
        <taxon>Eumeta</taxon>
    </lineage>
</organism>
<gene>
    <name evidence="2" type="ORF">EVAR_63714_1</name>
</gene>
<comment type="caution">
    <text evidence="2">The sequence shown here is derived from an EMBL/GenBank/DDBJ whole genome shotgun (WGS) entry which is preliminary data.</text>
</comment>
<name>A0A4C1ZZD6_EUMVA</name>
<dbReference type="EMBL" id="BGZK01002233">
    <property type="protein sequence ID" value="GBP92035.1"/>
    <property type="molecule type" value="Genomic_DNA"/>
</dbReference>
<reference evidence="2 3" key="1">
    <citation type="journal article" date="2019" name="Commun. Biol.">
        <title>The bagworm genome reveals a unique fibroin gene that provides high tensile strength.</title>
        <authorList>
            <person name="Kono N."/>
            <person name="Nakamura H."/>
            <person name="Ohtoshi R."/>
            <person name="Tomita M."/>
            <person name="Numata K."/>
            <person name="Arakawa K."/>
        </authorList>
    </citation>
    <scope>NUCLEOTIDE SEQUENCE [LARGE SCALE GENOMIC DNA]</scope>
</reference>
<feature type="region of interest" description="Disordered" evidence="1">
    <location>
        <begin position="270"/>
        <end position="301"/>
    </location>
</feature>
<accession>A0A4C1ZZD6</accession>
<dbReference type="AlphaFoldDB" id="A0A4C1ZZD6"/>
<evidence type="ECO:0000313" key="2">
    <source>
        <dbReference type="EMBL" id="GBP92035.1"/>
    </source>
</evidence>
<feature type="compositionally biased region" description="Basic residues" evidence="1">
    <location>
        <begin position="288"/>
        <end position="301"/>
    </location>
</feature>
<feature type="region of interest" description="Disordered" evidence="1">
    <location>
        <begin position="173"/>
        <end position="196"/>
    </location>
</feature>
<evidence type="ECO:0000313" key="3">
    <source>
        <dbReference type="Proteomes" id="UP000299102"/>
    </source>
</evidence>
<sequence length="312" mass="34766">MRMRRRPREIDAFQMASAPPVRGTGGCGQRAGSPTRRPHPSLVSPTEPISFTIDVDGPRLRRRRYVRDRNVCERCRRGLEVGPREGVPSTSKQNSASSVRLRRAAISHSLCSGTLPSLFIRSGSLRSARPQLDICRADLRRLLGINEGTNQIRENRTPNRACAWSKRVILSRSGQPPPRRGAGRSCAAGAGGRASTPPRGFEQFIIFVRSLAASTRSPSAARAGSSLDVCGCLGDLLSESAAPATNGDRMLHVGLGKADRDRYRRIRRSPSPYCVNNEGRESRERAALRRRRPRGRNGRPRLRRRYDYFRFK</sequence>